<evidence type="ECO:0000256" key="1">
    <source>
        <dbReference type="ARBA" id="ARBA00010617"/>
    </source>
</evidence>
<evidence type="ECO:0000256" key="3">
    <source>
        <dbReference type="ARBA" id="ARBA00022723"/>
    </source>
</evidence>
<evidence type="ECO:0000256" key="2">
    <source>
        <dbReference type="ARBA" id="ARBA00022617"/>
    </source>
</evidence>
<dbReference type="OrthoDB" id="2789670at2759"/>
<evidence type="ECO:0000256" key="4">
    <source>
        <dbReference type="ARBA" id="ARBA00023002"/>
    </source>
</evidence>
<dbReference type="Pfam" id="PF00067">
    <property type="entry name" value="p450"/>
    <property type="match status" value="1"/>
</dbReference>
<proteinExistence type="inferred from homology"/>
<dbReference type="EMBL" id="BGPR01257434">
    <property type="protein sequence ID" value="GBM61261.1"/>
    <property type="molecule type" value="Genomic_DNA"/>
</dbReference>
<protein>
    <submittedName>
        <fullName evidence="7">Uncharacterized protein</fullName>
    </submittedName>
</protein>
<name>A0A4Y2H7X6_ARAVE</name>
<sequence length="97" mass="11280">RLLMGSLMQFMGDGVLAVASFTSMLMKQLLENPEEQEKLYKEIVEVIGLDRQPTIEDKSRLTYFNAYILEALRTSDFFNFFPSQECTSKYNLYSPTF</sequence>
<dbReference type="GO" id="GO:0042448">
    <property type="term" value="P:progesterone metabolic process"/>
    <property type="evidence" value="ECO:0007669"/>
    <property type="project" value="TreeGrafter"/>
</dbReference>
<dbReference type="PANTHER" id="PTHR24289:SF1">
    <property type="entry name" value="STEROID 17-ALPHA-HYDROXYLASE_17,20 LYASE"/>
    <property type="match status" value="1"/>
</dbReference>
<comment type="caution">
    <text evidence="7">The sequence shown here is derived from an EMBL/GenBank/DDBJ whole genome shotgun (WGS) entry which is preliminary data.</text>
</comment>
<reference evidence="7 8" key="1">
    <citation type="journal article" date="2019" name="Sci. Rep.">
        <title>Orb-weaving spider Araneus ventricosus genome elucidates the spidroin gene catalogue.</title>
        <authorList>
            <person name="Kono N."/>
            <person name="Nakamura H."/>
            <person name="Ohtoshi R."/>
            <person name="Moran D.A.P."/>
            <person name="Shinohara A."/>
            <person name="Yoshida Y."/>
            <person name="Fujiwara M."/>
            <person name="Mori M."/>
            <person name="Tomita M."/>
            <person name="Arakawa K."/>
        </authorList>
    </citation>
    <scope>NUCLEOTIDE SEQUENCE [LARGE SCALE GENOMIC DNA]</scope>
</reference>
<dbReference type="PANTHER" id="PTHR24289">
    <property type="entry name" value="STEROID 17-ALPHA-HYDROXYLASE/17,20 LYASE"/>
    <property type="match status" value="1"/>
</dbReference>
<keyword evidence="2" id="KW-0349">Heme</keyword>
<dbReference type="Gene3D" id="1.10.630.10">
    <property type="entry name" value="Cytochrome P450"/>
    <property type="match status" value="1"/>
</dbReference>
<gene>
    <name evidence="7" type="ORF">AVEN_75704_1</name>
</gene>
<keyword evidence="4" id="KW-0560">Oxidoreductase</keyword>
<dbReference type="AlphaFoldDB" id="A0A4Y2H7X6"/>
<evidence type="ECO:0000256" key="5">
    <source>
        <dbReference type="ARBA" id="ARBA00023004"/>
    </source>
</evidence>
<keyword evidence="6" id="KW-0503">Monooxygenase</keyword>
<comment type="similarity">
    <text evidence="1">Belongs to the cytochrome P450 family.</text>
</comment>
<accession>A0A4Y2H7X6</accession>
<dbReference type="InterPro" id="IPR036396">
    <property type="entry name" value="Cyt_P450_sf"/>
</dbReference>
<dbReference type="GO" id="GO:0005506">
    <property type="term" value="F:iron ion binding"/>
    <property type="evidence" value="ECO:0007669"/>
    <property type="project" value="InterPro"/>
</dbReference>
<dbReference type="GO" id="GO:0020037">
    <property type="term" value="F:heme binding"/>
    <property type="evidence" value="ECO:0007669"/>
    <property type="project" value="InterPro"/>
</dbReference>
<evidence type="ECO:0000313" key="7">
    <source>
        <dbReference type="EMBL" id="GBM61261.1"/>
    </source>
</evidence>
<feature type="non-terminal residue" evidence="7">
    <location>
        <position position="1"/>
    </location>
</feature>
<dbReference type="GO" id="GO:0042446">
    <property type="term" value="P:hormone biosynthetic process"/>
    <property type="evidence" value="ECO:0007669"/>
    <property type="project" value="TreeGrafter"/>
</dbReference>
<evidence type="ECO:0000313" key="8">
    <source>
        <dbReference type="Proteomes" id="UP000499080"/>
    </source>
</evidence>
<keyword evidence="8" id="KW-1185">Reference proteome</keyword>
<keyword evidence="3" id="KW-0479">Metal-binding</keyword>
<keyword evidence="5" id="KW-0408">Iron</keyword>
<dbReference type="Proteomes" id="UP000499080">
    <property type="component" value="Unassembled WGS sequence"/>
</dbReference>
<dbReference type="SUPFAM" id="SSF48264">
    <property type="entry name" value="Cytochrome P450"/>
    <property type="match status" value="1"/>
</dbReference>
<evidence type="ECO:0000256" key="6">
    <source>
        <dbReference type="ARBA" id="ARBA00023033"/>
    </source>
</evidence>
<dbReference type="InterPro" id="IPR001128">
    <property type="entry name" value="Cyt_P450"/>
</dbReference>
<organism evidence="7 8">
    <name type="scientific">Araneus ventricosus</name>
    <name type="common">Orbweaver spider</name>
    <name type="synonym">Epeira ventricosa</name>
    <dbReference type="NCBI Taxonomy" id="182803"/>
    <lineage>
        <taxon>Eukaryota</taxon>
        <taxon>Metazoa</taxon>
        <taxon>Ecdysozoa</taxon>
        <taxon>Arthropoda</taxon>
        <taxon>Chelicerata</taxon>
        <taxon>Arachnida</taxon>
        <taxon>Araneae</taxon>
        <taxon>Araneomorphae</taxon>
        <taxon>Entelegynae</taxon>
        <taxon>Araneoidea</taxon>
        <taxon>Araneidae</taxon>
        <taxon>Araneus</taxon>
    </lineage>
</organism>
<dbReference type="GO" id="GO:0004508">
    <property type="term" value="F:steroid 17-alpha-monooxygenase activity"/>
    <property type="evidence" value="ECO:0007669"/>
    <property type="project" value="TreeGrafter"/>
</dbReference>